<dbReference type="AlphaFoldDB" id="A0A813GDT4"/>
<dbReference type="EMBL" id="CAJNNW010027960">
    <property type="protein sequence ID" value="CAE8693986.1"/>
    <property type="molecule type" value="Genomic_DNA"/>
</dbReference>
<dbReference type="OMA" id="YWRIRRE"/>
<name>A0A813GDT4_POLGL</name>
<comment type="caution">
    <text evidence="2">The sequence shown here is derived from an EMBL/GenBank/DDBJ whole genome shotgun (WGS) entry which is preliminary data.</text>
</comment>
<organism evidence="2 4">
    <name type="scientific">Polarella glacialis</name>
    <name type="common">Dinoflagellate</name>
    <dbReference type="NCBI Taxonomy" id="89957"/>
    <lineage>
        <taxon>Eukaryota</taxon>
        <taxon>Sar</taxon>
        <taxon>Alveolata</taxon>
        <taxon>Dinophyceae</taxon>
        <taxon>Suessiales</taxon>
        <taxon>Suessiaceae</taxon>
        <taxon>Polarella</taxon>
    </lineage>
</organism>
<feature type="signal peptide" evidence="1">
    <location>
        <begin position="1"/>
        <end position="29"/>
    </location>
</feature>
<keyword evidence="4" id="KW-1185">Reference proteome</keyword>
<evidence type="ECO:0000256" key="1">
    <source>
        <dbReference type="SAM" id="SignalP"/>
    </source>
</evidence>
<feature type="chain" id="PRO_5035596442" evidence="1">
    <location>
        <begin position="30"/>
        <end position="271"/>
    </location>
</feature>
<evidence type="ECO:0000313" key="2">
    <source>
        <dbReference type="EMBL" id="CAE8622328.1"/>
    </source>
</evidence>
<dbReference type="EMBL" id="CAJNNV010027954">
    <property type="protein sequence ID" value="CAE8622328.1"/>
    <property type="molecule type" value="Genomic_DNA"/>
</dbReference>
<gene>
    <name evidence="2" type="ORF">PGLA1383_LOCUS39781</name>
    <name evidence="3" type="ORF">PGLA2088_LOCUS28629</name>
</gene>
<protein>
    <submittedName>
        <fullName evidence="2">Uncharacterized protein</fullName>
    </submittedName>
</protein>
<accession>A0A813GDT4</accession>
<dbReference type="OrthoDB" id="426410at2759"/>
<evidence type="ECO:0000313" key="4">
    <source>
        <dbReference type="Proteomes" id="UP000654075"/>
    </source>
</evidence>
<reference evidence="2" key="1">
    <citation type="submission" date="2021-02" db="EMBL/GenBank/DDBJ databases">
        <authorList>
            <person name="Dougan E. K."/>
            <person name="Rhodes N."/>
            <person name="Thang M."/>
            <person name="Chan C."/>
        </authorList>
    </citation>
    <scope>NUCLEOTIDE SEQUENCE</scope>
</reference>
<proteinExistence type="predicted"/>
<keyword evidence="1" id="KW-0732">Signal</keyword>
<dbReference type="Proteomes" id="UP000626109">
    <property type="component" value="Unassembled WGS sequence"/>
</dbReference>
<dbReference type="Proteomes" id="UP000654075">
    <property type="component" value="Unassembled WGS sequence"/>
</dbReference>
<sequence>MATCSRSRGFHGCKRTSSLLLAAVALSAAWRTPVWPQFCALATSSRWTRTRNCQLHKLGRPAIVAPERAISGARQLPRIGQIFPIANVTNSSSPKLLAGWLSGTFANNSGLVGMDLCSVGGNRNSALLYTLAYLSNDKDASYVSQILPRQRDGRFRVRLFRNVPVEEDADPELFTISSQTDHQKLAWAMRSQLRPGSGDTRHCKSTVQLRLVGREAAEQALLAVEELYWRIRREITFRVFFEERSIPTDEARKDTAGMETKPQLVVSITST</sequence>
<evidence type="ECO:0000313" key="3">
    <source>
        <dbReference type="EMBL" id="CAE8693986.1"/>
    </source>
</evidence>